<feature type="non-terminal residue" evidence="2">
    <location>
        <position position="1"/>
    </location>
</feature>
<feature type="compositionally biased region" description="Low complexity" evidence="1">
    <location>
        <begin position="131"/>
        <end position="140"/>
    </location>
</feature>
<dbReference type="EMBL" id="MU001678">
    <property type="protein sequence ID" value="KAF2458333.1"/>
    <property type="molecule type" value="Genomic_DNA"/>
</dbReference>
<gene>
    <name evidence="2" type="ORF">BDY21DRAFT_414694</name>
</gene>
<evidence type="ECO:0000256" key="1">
    <source>
        <dbReference type="SAM" id="MobiDB-lite"/>
    </source>
</evidence>
<protein>
    <submittedName>
        <fullName evidence="2">Uncharacterized protein</fullName>
    </submittedName>
</protein>
<proteinExistence type="predicted"/>
<evidence type="ECO:0000313" key="2">
    <source>
        <dbReference type="EMBL" id="KAF2458333.1"/>
    </source>
</evidence>
<dbReference type="AlphaFoldDB" id="A0A6A6P4G4"/>
<accession>A0A6A6P4G4</accession>
<feature type="region of interest" description="Disordered" evidence="1">
    <location>
        <begin position="89"/>
        <end position="142"/>
    </location>
</feature>
<organism evidence="2 3">
    <name type="scientific">Lineolata rhizophorae</name>
    <dbReference type="NCBI Taxonomy" id="578093"/>
    <lineage>
        <taxon>Eukaryota</taxon>
        <taxon>Fungi</taxon>
        <taxon>Dikarya</taxon>
        <taxon>Ascomycota</taxon>
        <taxon>Pezizomycotina</taxon>
        <taxon>Dothideomycetes</taxon>
        <taxon>Dothideomycetes incertae sedis</taxon>
        <taxon>Lineolatales</taxon>
        <taxon>Lineolataceae</taxon>
        <taxon>Lineolata</taxon>
    </lineage>
</organism>
<feature type="compositionally biased region" description="Basic residues" evidence="1">
    <location>
        <begin position="110"/>
        <end position="130"/>
    </location>
</feature>
<name>A0A6A6P4G4_9PEZI</name>
<feature type="compositionally biased region" description="Polar residues" evidence="1">
    <location>
        <begin position="99"/>
        <end position="109"/>
    </location>
</feature>
<sequence length="163" mass="17950">LLACCQAPLDRPVSSAAARAKSEIGSFRARAAPAVGFRPRRNGLASPGPARCLGVARYLPPRRALLAPSRPTRLYRAGNFRFSLRRCRSQRRALGPSRSKASNPFTTRSARTHRSRLRSPRLAPSRHRAARAQAPAAEPRYPVKPLSYHRLHLSPPALGGHLR</sequence>
<keyword evidence="3" id="KW-1185">Reference proteome</keyword>
<reference evidence="2" key="1">
    <citation type="journal article" date="2020" name="Stud. Mycol.">
        <title>101 Dothideomycetes genomes: a test case for predicting lifestyles and emergence of pathogens.</title>
        <authorList>
            <person name="Haridas S."/>
            <person name="Albert R."/>
            <person name="Binder M."/>
            <person name="Bloem J."/>
            <person name="Labutti K."/>
            <person name="Salamov A."/>
            <person name="Andreopoulos B."/>
            <person name="Baker S."/>
            <person name="Barry K."/>
            <person name="Bills G."/>
            <person name="Bluhm B."/>
            <person name="Cannon C."/>
            <person name="Castanera R."/>
            <person name="Culley D."/>
            <person name="Daum C."/>
            <person name="Ezra D."/>
            <person name="Gonzalez J."/>
            <person name="Henrissat B."/>
            <person name="Kuo A."/>
            <person name="Liang C."/>
            <person name="Lipzen A."/>
            <person name="Lutzoni F."/>
            <person name="Magnuson J."/>
            <person name="Mondo S."/>
            <person name="Nolan M."/>
            <person name="Ohm R."/>
            <person name="Pangilinan J."/>
            <person name="Park H.-J."/>
            <person name="Ramirez L."/>
            <person name="Alfaro M."/>
            <person name="Sun H."/>
            <person name="Tritt A."/>
            <person name="Yoshinaga Y."/>
            <person name="Zwiers L.-H."/>
            <person name="Turgeon B."/>
            <person name="Goodwin S."/>
            <person name="Spatafora J."/>
            <person name="Crous P."/>
            <person name="Grigoriev I."/>
        </authorList>
    </citation>
    <scope>NUCLEOTIDE SEQUENCE</scope>
    <source>
        <strain evidence="2">ATCC 16933</strain>
    </source>
</reference>
<evidence type="ECO:0000313" key="3">
    <source>
        <dbReference type="Proteomes" id="UP000799766"/>
    </source>
</evidence>
<dbReference type="Proteomes" id="UP000799766">
    <property type="component" value="Unassembled WGS sequence"/>
</dbReference>